<dbReference type="GeneID" id="96911236"/>
<keyword evidence="3" id="KW-0238">DNA-binding</keyword>
<dbReference type="PANTHER" id="PTHR30146">
    <property type="entry name" value="LACI-RELATED TRANSCRIPTIONAL REPRESSOR"/>
    <property type="match status" value="1"/>
</dbReference>
<keyword evidence="1" id="KW-0678">Repressor</keyword>
<evidence type="ECO:0000259" key="6">
    <source>
        <dbReference type="PROSITE" id="PS50943"/>
    </source>
</evidence>
<evidence type="ECO:0000256" key="3">
    <source>
        <dbReference type="ARBA" id="ARBA00023125"/>
    </source>
</evidence>
<dbReference type="Pfam" id="PF00356">
    <property type="entry name" value="LacI"/>
    <property type="match status" value="1"/>
</dbReference>
<dbReference type="Pfam" id="PF00532">
    <property type="entry name" value="Peripla_BP_1"/>
    <property type="match status" value="1"/>
</dbReference>
<dbReference type="PRINTS" id="PR00036">
    <property type="entry name" value="HTHLACI"/>
</dbReference>
<comment type="caution">
    <text evidence="7">The sequence shown here is derived from an EMBL/GenBank/DDBJ whole genome shotgun (WGS) entry which is preliminary data.</text>
</comment>
<accession>A0AAV3WYJ1</accession>
<dbReference type="SUPFAM" id="SSF47413">
    <property type="entry name" value="lambda repressor-like DNA-binding domains"/>
    <property type="match status" value="1"/>
</dbReference>
<dbReference type="SMART" id="SM00354">
    <property type="entry name" value="HTH_LACI"/>
    <property type="match status" value="1"/>
</dbReference>
<dbReference type="PROSITE" id="PS00356">
    <property type="entry name" value="HTH_LACI_1"/>
    <property type="match status" value="1"/>
</dbReference>
<feature type="domain" description="HTH cro/C1-type" evidence="6">
    <location>
        <begin position="2"/>
        <end position="48"/>
    </location>
</feature>
<evidence type="ECO:0000313" key="8">
    <source>
        <dbReference type="Proteomes" id="UP000887127"/>
    </source>
</evidence>
<evidence type="ECO:0000259" key="5">
    <source>
        <dbReference type="PROSITE" id="PS50932"/>
    </source>
</evidence>
<dbReference type="InterPro" id="IPR001387">
    <property type="entry name" value="Cro/C1-type_HTH"/>
</dbReference>
<dbReference type="InterPro" id="IPR001761">
    <property type="entry name" value="Peripla_BP/Lac1_sug-bd_dom"/>
</dbReference>
<dbReference type="InterPro" id="IPR010982">
    <property type="entry name" value="Lambda_DNA-bd_dom_sf"/>
</dbReference>
<dbReference type="AlphaFoldDB" id="A0AAV3WYJ1"/>
<keyword evidence="2" id="KW-0805">Transcription regulation</keyword>
<sequence length="329" mass="37629">MKRVTIHDVAKKAGVSVTTVSRVLNNRGYISEDMKENVLKTIKELNYIPNEMARSFFSNESKFIALIIPTTENPFFGELTFYIEKALAKHGYHLFICNSLNDPENEKKYLRLLNEKRVDGIIVGSHNVNIFEYKNYENQIVSIERKLTKNIPIVQSDDYNGGKLATRELINQGCHNILCIIGDKTIETPANDRSIGYVDEIRKNKLKPNFLEIPFQEKFDKKYRIIKEIFEKDFTYDGVFAADDVNAKLFMNVAKDRGFSIPSDIKIIGFDGTQSMRALVPELSTVVQPIEKLANESVNILLKLLKGKKVKLESVLPVELYLSETTNHK</sequence>
<evidence type="ECO:0000256" key="4">
    <source>
        <dbReference type="ARBA" id="ARBA00023163"/>
    </source>
</evidence>
<keyword evidence="4" id="KW-0804">Transcription</keyword>
<dbReference type="PANTHER" id="PTHR30146:SF95">
    <property type="entry name" value="RIBOSE OPERON REPRESSOR"/>
    <property type="match status" value="1"/>
</dbReference>
<gene>
    <name evidence="7" type="ORF">M132T_14470</name>
</gene>
<dbReference type="PROSITE" id="PS50943">
    <property type="entry name" value="HTH_CROC1"/>
    <property type="match status" value="1"/>
</dbReference>
<dbReference type="EMBL" id="BKBI01000009">
    <property type="protein sequence ID" value="GEQ35939.1"/>
    <property type="molecule type" value="Genomic_DNA"/>
</dbReference>
<organism evidence="7 8">
    <name type="scientific">Marinilactibacillus psychrotolerans</name>
    <dbReference type="NCBI Taxonomy" id="191770"/>
    <lineage>
        <taxon>Bacteria</taxon>
        <taxon>Bacillati</taxon>
        <taxon>Bacillota</taxon>
        <taxon>Bacilli</taxon>
        <taxon>Lactobacillales</taxon>
        <taxon>Carnobacteriaceae</taxon>
        <taxon>Marinilactibacillus</taxon>
    </lineage>
</organism>
<dbReference type="SUPFAM" id="SSF53822">
    <property type="entry name" value="Periplasmic binding protein-like I"/>
    <property type="match status" value="1"/>
</dbReference>
<name>A0AAV3WYJ1_9LACT</name>
<dbReference type="Gene3D" id="1.10.260.40">
    <property type="entry name" value="lambda repressor-like DNA-binding domains"/>
    <property type="match status" value="1"/>
</dbReference>
<dbReference type="CDD" id="cd06291">
    <property type="entry name" value="PBP1_Qymf-like"/>
    <property type="match status" value="1"/>
</dbReference>
<dbReference type="GO" id="GO:0003700">
    <property type="term" value="F:DNA-binding transcription factor activity"/>
    <property type="evidence" value="ECO:0007669"/>
    <property type="project" value="TreeGrafter"/>
</dbReference>
<proteinExistence type="predicted"/>
<dbReference type="CDD" id="cd01392">
    <property type="entry name" value="HTH_LacI"/>
    <property type="match status" value="1"/>
</dbReference>
<dbReference type="PROSITE" id="PS50932">
    <property type="entry name" value="HTH_LACI_2"/>
    <property type="match status" value="1"/>
</dbReference>
<dbReference type="Gene3D" id="3.40.50.2300">
    <property type="match status" value="2"/>
</dbReference>
<dbReference type="InterPro" id="IPR000843">
    <property type="entry name" value="HTH_LacI"/>
</dbReference>
<evidence type="ECO:0000256" key="2">
    <source>
        <dbReference type="ARBA" id="ARBA00023015"/>
    </source>
</evidence>
<dbReference type="GO" id="GO:0000976">
    <property type="term" value="F:transcription cis-regulatory region binding"/>
    <property type="evidence" value="ECO:0007669"/>
    <property type="project" value="TreeGrafter"/>
</dbReference>
<feature type="domain" description="HTH lacI-type" evidence="5">
    <location>
        <begin position="4"/>
        <end position="58"/>
    </location>
</feature>
<protein>
    <submittedName>
        <fullName evidence="7">LacI family transcriptional regulator</fullName>
    </submittedName>
</protein>
<dbReference type="Proteomes" id="UP000887127">
    <property type="component" value="Unassembled WGS sequence"/>
</dbReference>
<evidence type="ECO:0000313" key="7">
    <source>
        <dbReference type="EMBL" id="GEQ35939.1"/>
    </source>
</evidence>
<evidence type="ECO:0000256" key="1">
    <source>
        <dbReference type="ARBA" id="ARBA00022491"/>
    </source>
</evidence>
<dbReference type="RefSeq" id="WP_176935318.1">
    <property type="nucleotide sequence ID" value="NZ_BJVX01000007.1"/>
</dbReference>
<dbReference type="InterPro" id="IPR028082">
    <property type="entry name" value="Peripla_BP_I"/>
</dbReference>
<reference evidence="7" key="1">
    <citation type="submission" date="2019-08" db="EMBL/GenBank/DDBJ databases">
        <title>Marinilactibacillus psychrotolerans M13-2T whole genome sequencing project.</title>
        <authorList>
            <person name="Ishikawa M."/>
            <person name="Suzuki T."/>
            <person name="Matsutani M."/>
        </authorList>
    </citation>
    <scope>NUCLEOTIDE SEQUENCE</scope>
    <source>
        <strain evidence="7">M13-2T</strain>
    </source>
</reference>